<keyword evidence="3" id="KW-0677">Repeat</keyword>
<dbReference type="InterPro" id="IPR022052">
    <property type="entry name" value="Histone-bd_RBBP4-like_N"/>
</dbReference>
<dbReference type="GO" id="GO:0042254">
    <property type="term" value="P:ribosome biogenesis"/>
    <property type="evidence" value="ECO:0007669"/>
    <property type="project" value="TreeGrafter"/>
</dbReference>
<dbReference type="Pfam" id="PF12265">
    <property type="entry name" value="CAF1C_H4-bd"/>
    <property type="match status" value="1"/>
</dbReference>
<comment type="subcellular location">
    <subcellularLocation>
        <location evidence="1">Nucleus</location>
    </subcellularLocation>
</comment>
<proteinExistence type="predicted"/>
<dbReference type="Pfam" id="PF00400">
    <property type="entry name" value="WD40"/>
    <property type="match status" value="1"/>
</dbReference>
<evidence type="ECO:0000256" key="5">
    <source>
        <dbReference type="PROSITE-ProRule" id="PRU00221"/>
    </source>
</evidence>
<dbReference type="InterPro" id="IPR019775">
    <property type="entry name" value="WD40_repeat_CS"/>
</dbReference>
<dbReference type="Proteomes" id="UP000789595">
    <property type="component" value="Unassembled WGS sequence"/>
</dbReference>
<evidence type="ECO:0000313" key="9">
    <source>
        <dbReference type="EMBL" id="CAH0376437.1"/>
    </source>
</evidence>
<feature type="compositionally biased region" description="Basic residues" evidence="6">
    <location>
        <begin position="1"/>
        <end position="11"/>
    </location>
</feature>
<keyword evidence="2 5" id="KW-0853">WD repeat</keyword>
<dbReference type="InterPro" id="IPR001680">
    <property type="entry name" value="WD40_rpt"/>
</dbReference>
<dbReference type="AlphaFoldDB" id="A0A7S3ZVC2"/>
<evidence type="ECO:0000256" key="3">
    <source>
        <dbReference type="ARBA" id="ARBA00022737"/>
    </source>
</evidence>
<feature type="region of interest" description="Disordered" evidence="6">
    <location>
        <begin position="162"/>
        <end position="183"/>
    </location>
</feature>
<evidence type="ECO:0000256" key="4">
    <source>
        <dbReference type="ARBA" id="ARBA00023242"/>
    </source>
</evidence>
<evidence type="ECO:0000259" key="7">
    <source>
        <dbReference type="Pfam" id="PF12265"/>
    </source>
</evidence>
<evidence type="ECO:0000256" key="1">
    <source>
        <dbReference type="ARBA" id="ARBA00004123"/>
    </source>
</evidence>
<reference evidence="9" key="2">
    <citation type="submission" date="2021-11" db="EMBL/GenBank/DDBJ databases">
        <authorList>
            <consortium name="Genoscope - CEA"/>
            <person name="William W."/>
        </authorList>
    </citation>
    <scope>NUCLEOTIDE SEQUENCE</scope>
</reference>
<dbReference type="InterPro" id="IPR015943">
    <property type="entry name" value="WD40/YVTN_repeat-like_dom_sf"/>
</dbReference>
<feature type="compositionally biased region" description="Acidic residues" evidence="6">
    <location>
        <begin position="39"/>
        <end position="49"/>
    </location>
</feature>
<feature type="repeat" description="WD" evidence="5">
    <location>
        <begin position="348"/>
        <end position="376"/>
    </location>
</feature>
<feature type="compositionally biased region" description="Acidic residues" evidence="6">
    <location>
        <begin position="165"/>
        <end position="179"/>
    </location>
</feature>
<dbReference type="PROSITE" id="PS50082">
    <property type="entry name" value="WD_REPEATS_2"/>
    <property type="match status" value="1"/>
</dbReference>
<sequence length="481" mass="50937">MPKKSKKKGKRPSTSGDAPAKRGSAAPPPPPPAAPDDGPVFDDAFEDEYMEEDVVVGDEGEGEEHARRLIEADMEAETLSNTRVQDPRRNAKGGELDFDPRAYRMLHRLGSDWPCLSFDFVRDAGGGGRTRFPHALLAACGTQAVGDANRLTLLKLEGLGRLEQDSDEDESDDDGDDDDDRHADATADHVAFGHPGGVNRVAACERAPGLVATWSDRGAVLVWDARPECERLCAAGPRPAGVIQRGPLAVAQRPAEGFGLQWRDDACLACGANDGSVSALRLDPSGACAVDVEWAPAPGAVEDVAWSPTEATVLMTCGSAAGALRVLDARTASRAMLTRADAHGAADVNALSWNRSVAYLVATAGDDGCARVWDLRRFGAACEPVGRFDYHAGSHLAAVEWDPHDESSLCTCAGGAVEAVSLWDLSVEDDGQDAGAPDVPPQLLFVHQGMDDPKEAKYHPQIPGLVMTTAADGFSVFMPNI</sequence>
<feature type="domain" description="Histone-binding protein RBBP4-like N-terminal" evidence="7">
    <location>
        <begin position="96"/>
        <end position="157"/>
    </location>
</feature>
<reference evidence="8" key="1">
    <citation type="submission" date="2021-01" db="EMBL/GenBank/DDBJ databases">
        <authorList>
            <person name="Corre E."/>
            <person name="Pelletier E."/>
            <person name="Niang G."/>
            <person name="Scheremetjew M."/>
            <person name="Finn R."/>
            <person name="Kale V."/>
            <person name="Holt S."/>
            <person name="Cochrane G."/>
            <person name="Meng A."/>
            <person name="Brown T."/>
            <person name="Cohen L."/>
        </authorList>
    </citation>
    <scope>NUCLEOTIDE SEQUENCE</scope>
    <source>
        <strain evidence="8">CCMP1756</strain>
    </source>
</reference>
<dbReference type="EMBL" id="HBIW01012430">
    <property type="protein sequence ID" value="CAE0695240.1"/>
    <property type="molecule type" value="Transcribed_RNA"/>
</dbReference>
<protein>
    <recommendedName>
        <fullName evidence="7">Histone-binding protein RBBP4-like N-terminal domain-containing protein</fullName>
    </recommendedName>
</protein>
<dbReference type="SMART" id="SM00320">
    <property type="entry name" value="WD40"/>
    <property type="match status" value="4"/>
</dbReference>
<keyword evidence="4" id="KW-0539">Nucleus</keyword>
<keyword evidence="10" id="KW-1185">Reference proteome</keyword>
<dbReference type="GO" id="GO:0005730">
    <property type="term" value="C:nucleolus"/>
    <property type="evidence" value="ECO:0007669"/>
    <property type="project" value="TreeGrafter"/>
</dbReference>
<dbReference type="PROSITE" id="PS00678">
    <property type="entry name" value="WD_REPEATS_1"/>
    <property type="match status" value="1"/>
</dbReference>
<name>A0A7S3ZVC2_9STRA</name>
<dbReference type="Gene3D" id="2.130.10.10">
    <property type="entry name" value="YVTN repeat-like/Quinoprotein amine dehydrogenase"/>
    <property type="match status" value="1"/>
</dbReference>
<dbReference type="InterPro" id="IPR036322">
    <property type="entry name" value="WD40_repeat_dom_sf"/>
</dbReference>
<dbReference type="InterPro" id="IPR051972">
    <property type="entry name" value="Glutamate-rich_WD_repeat"/>
</dbReference>
<dbReference type="EMBL" id="CAKKNE010000005">
    <property type="protein sequence ID" value="CAH0376437.1"/>
    <property type="molecule type" value="Genomic_DNA"/>
</dbReference>
<dbReference type="SUPFAM" id="SSF50978">
    <property type="entry name" value="WD40 repeat-like"/>
    <property type="match status" value="1"/>
</dbReference>
<gene>
    <name evidence="8" type="ORF">PCAL00307_LOCUS10676</name>
    <name evidence="9" type="ORF">PECAL_5P10240</name>
</gene>
<accession>A0A7S3ZVC2</accession>
<evidence type="ECO:0000313" key="10">
    <source>
        <dbReference type="Proteomes" id="UP000789595"/>
    </source>
</evidence>
<dbReference type="PANTHER" id="PTHR45903:SF1">
    <property type="entry name" value="GLUTAMATE-RICH WD REPEAT-CONTAINING PROTEIN 1"/>
    <property type="match status" value="1"/>
</dbReference>
<dbReference type="OrthoDB" id="2161379at2759"/>
<evidence type="ECO:0000256" key="2">
    <source>
        <dbReference type="ARBA" id="ARBA00022574"/>
    </source>
</evidence>
<evidence type="ECO:0000313" key="8">
    <source>
        <dbReference type="EMBL" id="CAE0695240.1"/>
    </source>
</evidence>
<organism evidence="8">
    <name type="scientific">Pelagomonas calceolata</name>
    <dbReference type="NCBI Taxonomy" id="35677"/>
    <lineage>
        <taxon>Eukaryota</taxon>
        <taxon>Sar</taxon>
        <taxon>Stramenopiles</taxon>
        <taxon>Ochrophyta</taxon>
        <taxon>Pelagophyceae</taxon>
        <taxon>Pelagomonadales</taxon>
        <taxon>Pelagomonadaceae</taxon>
        <taxon>Pelagomonas</taxon>
    </lineage>
</organism>
<evidence type="ECO:0000256" key="6">
    <source>
        <dbReference type="SAM" id="MobiDB-lite"/>
    </source>
</evidence>
<dbReference type="PANTHER" id="PTHR45903">
    <property type="entry name" value="GLUTAMATE-RICH WD REPEAT-CONTAINING PROTEIN 1"/>
    <property type="match status" value="1"/>
</dbReference>
<feature type="region of interest" description="Disordered" evidence="6">
    <location>
        <begin position="1"/>
        <end position="49"/>
    </location>
</feature>